<gene>
    <name evidence="1" type="ORF">TNCT_432901</name>
</gene>
<dbReference type="EMBL" id="BMAO01035588">
    <property type="protein sequence ID" value="GFR04529.1"/>
    <property type="molecule type" value="Genomic_DNA"/>
</dbReference>
<evidence type="ECO:0000313" key="1">
    <source>
        <dbReference type="EMBL" id="GFR04529.1"/>
    </source>
</evidence>
<comment type="caution">
    <text evidence="1">The sequence shown here is derived from an EMBL/GenBank/DDBJ whole genome shotgun (WGS) entry which is preliminary data.</text>
</comment>
<name>A0A8X6GJT3_TRICU</name>
<keyword evidence="2" id="KW-1185">Reference proteome</keyword>
<evidence type="ECO:0000313" key="2">
    <source>
        <dbReference type="Proteomes" id="UP000887116"/>
    </source>
</evidence>
<proteinExistence type="predicted"/>
<dbReference type="Proteomes" id="UP000887116">
    <property type="component" value="Unassembled WGS sequence"/>
</dbReference>
<dbReference type="AlphaFoldDB" id="A0A8X6GJT3"/>
<sequence>MQASNRSPFSSIKPISQRLIGCRRAGACDNATFTLQGRPLILPLSAPGHWPFPFPTSFWAMDSFYGSTGRVKERGLEIVLLCMGF</sequence>
<accession>A0A8X6GJT3</accession>
<dbReference type="OrthoDB" id="10292982at2759"/>
<reference evidence="1" key="1">
    <citation type="submission" date="2020-07" db="EMBL/GenBank/DDBJ databases">
        <title>Multicomponent nature underlies the extraordinary mechanical properties of spider dragline silk.</title>
        <authorList>
            <person name="Kono N."/>
            <person name="Nakamura H."/>
            <person name="Mori M."/>
            <person name="Yoshida Y."/>
            <person name="Ohtoshi R."/>
            <person name="Malay A.D."/>
            <person name="Moran D.A.P."/>
            <person name="Tomita M."/>
            <person name="Numata K."/>
            <person name="Arakawa K."/>
        </authorList>
    </citation>
    <scope>NUCLEOTIDE SEQUENCE</scope>
</reference>
<organism evidence="1 2">
    <name type="scientific">Trichonephila clavata</name>
    <name type="common">Joro spider</name>
    <name type="synonym">Nephila clavata</name>
    <dbReference type="NCBI Taxonomy" id="2740835"/>
    <lineage>
        <taxon>Eukaryota</taxon>
        <taxon>Metazoa</taxon>
        <taxon>Ecdysozoa</taxon>
        <taxon>Arthropoda</taxon>
        <taxon>Chelicerata</taxon>
        <taxon>Arachnida</taxon>
        <taxon>Araneae</taxon>
        <taxon>Araneomorphae</taxon>
        <taxon>Entelegynae</taxon>
        <taxon>Araneoidea</taxon>
        <taxon>Nephilidae</taxon>
        <taxon>Trichonephila</taxon>
    </lineage>
</organism>
<protein>
    <submittedName>
        <fullName evidence="1">Uncharacterized protein</fullName>
    </submittedName>
</protein>